<feature type="coiled-coil region" evidence="4">
    <location>
        <begin position="1468"/>
        <end position="1554"/>
    </location>
</feature>
<feature type="region of interest" description="Disordered" evidence="5">
    <location>
        <begin position="385"/>
        <end position="421"/>
    </location>
</feature>
<feature type="domain" description="Nucleoprotein TPR/MLP1-2" evidence="6">
    <location>
        <begin position="1085"/>
        <end position="1213"/>
    </location>
</feature>
<protein>
    <submittedName>
        <fullName evidence="9">Protein mlp1</fullName>
    </submittedName>
</protein>
<feature type="region of interest" description="Disordered" evidence="5">
    <location>
        <begin position="331"/>
        <end position="357"/>
    </location>
</feature>
<evidence type="ECO:0000256" key="1">
    <source>
        <dbReference type="ARBA" id="ARBA00004123"/>
    </source>
</evidence>
<dbReference type="PANTHER" id="PTHR18898">
    <property type="entry name" value="NUCLEOPROTEIN TPR-RELATED"/>
    <property type="match status" value="1"/>
</dbReference>
<evidence type="ECO:0000313" key="9">
    <source>
        <dbReference type="EMBL" id="KAL0633900.1"/>
    </source>
</evidence>
<comment type="caution">
    <text evidence="9">The sequence shown here is derived from an EMBL/GenBank/DDBJ whole genome shotgun (WGS) entry which is preliminary data.</text>
</comment>
<dbReference type="InterPro" id="IPR057974">
    <property type="entry name" value="NUA/TPR/MLP1-2-like_dom"/>
</dbReference>
<evidence type="ECO:0000256" key="3">
    <source>
        <dbReference type="ARBA" id="ARBA00023242"/>
    </source>
</evidence>
<feature type="region of interest" description="Disordered" evidence="5">
    <location>
        <begin position="1976"/>
        <end position="2012"/>
    </location>
</feature>
<keyword evidence="10" id="KW-1185">Reference proteome</keyword>
<feature type="coiled-coil region" evidence="4">
    <location>
        <begin position="981"/>
        <end position="1202"/>
    </location>
</feature>
<dbReference type="Pfam" id="PF07926">
    <property type="entry name" value="TPR_MLP1_2"/>
    <property type="match status" value="1"/>
</dbReference>
<feature type="region of interest" description="Disordered" evidence="5">
    <location>
        <begin position="2092"/>
        <end position="2206"/>
    </location>
</feature>
<dbReference type="InterPro" id="IPR012929">
    <property type="entry name" value="Nucleoprot-TPR/MLP1-2_dom"/>
</dbReference>
<feature type="coiled-coil region" evidence="4">
    <location>
        <begin position="1885"/>
        <end position="1973"/>
    </location>
</feature>
<feature type="compositionally biased region" description="Polar residues" evidence="5">
    <location>
        <begin position="1977"/>
        <end position="1986"/>
    </location>
</feature>
<reference evidence="9 10" key="1">
    <citation type="submission" date="2024-02" db="EMBL/GenBank/DDBJ databases">
        <title>Discinaceae phylogenomics.</title>
        <authorList>
            <person name="Dirks A.C."/>
            <person name="James T.Y."/>
        </authorList>
    </citation>
    <scope>NUCLEOTIDE SEQUENCE [LARGE SCALE GENOMIC DNA]</scope>
    <source>
        <strain evidence="9 10">ACD0624</strain>
    </source>
</reference>
<feature type="compositionally biased region" description="Low complexity" evidence="5">
    <location>
        <begin position="1999"/>
        <end position="2010"/>
    </location>
</feature>
<evidence type="ECO:0000259" key="7">
    <source>
        <dbReference type="Pfam" id="PF25481"/>
    </source>
</evidence>
<dbReference type="Pfam" id="PF25785">
    <property type="entry name" value="TPR"/>
    <property type="match status" value="1"/>
</dbReference>
<dbReference type="EMBL" id="JBBBZM010000110">
    <property type="protein sequence ID" value="KAL0633900.1"/>
    <property type="molecule type" value="Genomic_DNA"/>
</dbReference>
<feature type="coiled-coil region" evidence="4">
    <location>
        <begin position="838"/>
        <end position="954"/>
    </location>
</feature>
<feature type="compositionally biased region" description="Low complexity" evidence="5">
    <location>
        <begin position="2123"/>
        <end position="2144"/>
    </location>
</feature>
<feature type="coiled-coil region" evidence="4">
    <location>
        <begin position="1340"/>
        <end position="1431"/>
    </location>
</feature>
<dbReference type="Proteomes" id="UP001447188">
    <property type="component" value="Unassembled WGS sequence"/>
</dbReference>
<sequence length="2206" mass="249066">MASADVLSLSSGGGAIDVFRLSNFLSLPEDVISTLADITEDYVTLVLGAIDRKSREHDNLRADTLRVEVELEQAVRTADNRVKAMKTQLDSSLAETQDLRSKLNTSETARSSLETDLINYKSSRTDVNEEVRVLKIRIQSLESDKRDTLEALDRKSNDYDHLQDEYAIVQSKAIETRREASTLETQLQQAQSAQTSSKFREQNLAQEIDLLKKNNEWLDSELKTKVAEFQKFRKEKAAQVSTLQRELDDALTSVDSTKRNMDSLKTRFDEISKKAQDALVKIQELQNQALQREESFGNEMNSQQRLAELFEKSAKSAKARVAELELLLEQEHERESAEIGRSRAEAETERAEREAAETRVAELEVQAERLEAELSAYAAGGFVLTNNDPGSPHGSMNGNTTPRRRPGSAMGTPGGLSFGSPAAARLQKSGLSITQLYSDYTAMKASFEAEKRRNVKLEEAINDLMSDLEHKAPEIQELREEHERLQKDLVEMSLLCEEAAKEKDRTRKEARRLEVRIAEYERESIVLRQQLRDLSNQVQVLLVEIEHRDSDADPLSISQNRIFQQIVNGEFSGNYQTDTDKLISQRLTVFRGVKEMQEQNEHLLKAIRDLGDRMEREERTRKDEEAGKEGKEIVMLKSVVERLKDELKTLGTKAQSFIRERDMFRRMLQNKGDIPRQEEDEMRGQVAESDVGSVVPATVNLAEVIRDLQSQYDQFKTEALENHNTLNEQTRRLASEKSELGMQYARANSQLELATERYEMLNGNFNMLKQENDQLRQHVSSMHANHAEQDLRTQQVAEELVDCKSLIEGMRTENANLNAEKNIWKGIEHRLAQDNEALTQERGRLNSLIANLQSIQSERERADSETRRRLVGQNQKVETELQQTKRRLNEEIEEAKKLVVRKEIDARESQRKIDELNTTLAATREAMVAAKTSQDHLQARVNELSIELKAAEERLQVYQPKQNVTAPAPTEDEDEDMAVREQELQMEVAELHRTLEFTKEELEGVKAQVEQYKAIAQGSEEELQSMNESHDAYRESMEQQATEQEARIRGLEQRVEATIADLASANQELAQLQQREVEQSREFENEKRILQAQVDGLKEDIEKNAAAVIFYQEDLRSQARIAQEAQQNYERELVKHAEAAKSLQQVREEHTNLKTEVHQIKSEAESAKATLSSSEMSWEAQKDNYEKELGEVKTRCDDLMKQNKILLGQLDNVSVQVSTLQKNRAAGDEMDESGEHDAADKNIEDLREVIKYLRREKEIVDVQFELCLQEAKRLKQQLDYTRAAADETRLLLAQERQREADQLKGATRHKELMEKISELNLLRESNSALRSDGERKGKKVEELQVKVQEMQARIEPLEDKVRNLEEEREQKDKEIKLLTEHGERWQARAQQILNKYDRIDPAELESLKEQAQQLQEQYDAIVFERDNLQTAVQNFEEAKRLELTEVAELWRVRMGKLVDDTKVRLREAKETKTRAAEVEAELESLKVQLEQANGSIRELNVLKERIVTVEAECAKSKQMADAQKSNAASFHREMRSLREQLVKAQAEINGLRTVNSAAPVAPMAPMTEIVTSVAQFDEAAIEAEVARRVEAIPPPNIAAAVEAEVNKRISQITPSDNSATIEAAVTERLARIPPPDNTAEIEAEVQRRMAAIPPTSDNAAAIEAEIQRRTALVPHDNSAAIEDEVSRRLAEIEYNRNAQEPGEIAEGAPPADIEAIVESRIAAERTKIQSRIDQARQGFQEYKAVAVAKALEQREIEVQQEWAAKEEAHKKQLAEMQTTIDELKKEIESLKKQLADVKAEAENAKSEAANNKSSSGEEELQKALEAKEQKHHEAMEALRKEEAAKLEEATHQLQADFLARSTEADNTKKPPTKEELTAIIKKNVEHRLTKEKAKWEQQIEAERKQLVEDRVNEVIEEKLKEKQVEMHAEMMANLEKSKDALRQEGMARIKVQLNMLEKKNKGLEEKVKSYEAAGTLATPTSSQQAAPSGIKPPGSSTIQQPSPVAQQQGQETGQILAQPNAGQRRDAVGTGPAALRSLRGALASNIPRGGRGGGPPGRPPSQASSHPGSHAGSPTQIQPVQQFQTLGQPINLQGQHQPQFGSRVSLPGGHQQTQLPRGGTMIGRGHFQQRGQGRAQGQVQGQQQMPNIQTGLPMQGQQGQAQSPGRMMNAGARQFVPVKRSRDDGTEGDEQPHGTTAGKRPKGHSG</sequence>
<dbReference type="Pfam" id="PF25481">
    <property type="entry name" value="Nucleoprot-TPR"/>
    <property type="match status" value="1"/>
</dbReference>
<feature type="compositionally biased region" description="Polar residues" evidence="5">
    <location>
        <begin position="2061"/>
        <end position="2078"/>
    </location>
</feature>
<keyword evidence="2 4" id="KW-0175">Coiled coil</keyword>
<feature type="compositionally biased region" description="Basic and acidic residues" evidence="5">
    <location>
        <begin position="1819"/>
        <end position="1834"/>
    </location>
</feature>
<name>A0ABR3GDB1_9PEZI</name>
<evidence type="ECO:0000256" key="4">
    <source>
        <dbReference type="SAM" id="Coils"/>
    </source>
</evidence>
<evidence type="ECO:0000313" key="10">
    <source>
        <dbReference type="Proteomes" id="UP001447188"/>
    </source>
</evidence>
<dbReference type="Gene3D" id="1.10.287.1490">
    <property type="match status" value="1"/>
</dbReference>
<feature type="coiled-coil region" evidence="4">
    <location>
        <begin position="447"/>
        <end position="537"/>
    </location>
</feature>
<feature type="coiled-coil region" evidence="4">
    <location>
        <begin position="593"/>
        <end position="660"/>
    </location>
</feature>
<evidence type="ECO:0000259" key="8">
    <source>
        <dbReference type="Pfam" id="PF25785"/>
    </source>
</evidence>
<dbReference type="InterPro" id="IPR057577">
    <property type="entry name" value="Nucleoprot-TPR/MLP1_dom"/>
</dbReference>
<feature type="region of interest" description="Disordered" evidence="5">
    <location>
        <begin position="1801"/>
        <end position="1834"/>
    </location>
</feature>
<evidence type="ECO:0000256" key="5">
    <source>
        <dbReference type="SAM" id="MobiDB-lite"/>
    </source>
</evidence>
<dbReference type="PANTHER" id="PTHR18898:SF2">
    <property type="entry name" value="NUCLEOPROTEIN TPR"/>
    <property type="match status" value="1"/>
</dbReference>
<feature type="coiled-coil region" evidence="4">
    <location>
        <begin position="124"/>
        <end position="193"/>
    </location>
</feature>
<feature type="compositionally biased region" description="Polar residues" evidence="5">
    <location>
        <begin position="2145"/>
        <end position="2163"/>
    </location>
</feature>
<proteinExistence type="predicted"/>
<keyword evidence="3" id="KW-0539">Nucleus</keyword>
<comment type="subcellular location">
    <subcellularLocation>
        <location evidence="1">Nucleus</location>
    </subcellularLocation>
</comment>
<feature type="compositionally biased region" description="Polar residues" evidence="5">
    <location>
        <begin position="385"/>
        <end position="401"/>
    </location>
</feature>
<feature type="coiled-coil region" evidence="4">
    <location>
        <begin position="744"/>
        <end position="778"/>
    </location>
</feature>
<feature type="compositionally biased region" description="Polar residues" evidence="5">
    <location>
        <begin position="2092"/>
        <end position="2102"/>
    </location>
</feature>
<feature type="domain" description="NUA/TPR/MLP1-2-like" evidence="8">
    <location>
        <begin position="509"/>
        <end position="619"/>
    </location>
</feature>
<feature type="domain" description="Nucleoprotein TPR/MPL1" evidence="7">
    <location>
        <begin position="192"/>
        <end position="270"/>
    </location>
</feature>
<feature type="region of interest" description="Disordered" evidence="5">
    <location>
        <begin position="2043"/>
        <end position="2078"/>
    </location>
</feature>
<gene>
    <name evidence="9" type="primary">MLP1</name>
    <name evidence="9" type="ORF">Q9L58_007203</name>
</gene>
<organism evidence="9 10">
    <name type="scientific">Discina gigas</name>
    <dbReference type="NCBI Taxonomy" id="1032678"/>
    <lineage>
        <taxon>Eukaryota</taxon>
        <taxon>Fungi</taxon>
        <taxon>Dikarya</taxon>
        <taxon>Ascomycota</taxon>
        <taxon>Pezizomycotina</taxon>
        <taxon>Pezizomycetes</taxon>
        <taxon>Pezizales</taxon>
        <taxon>Discinaceae</taxon>
        <taxon>Discina</taxon>
    </lineage>
</organism>
<evidence type="ECO:0000259" key="6">
    <source>
        <dbReference type="Pfam" id="PF07926"/>
    </source>
</evidence>
<evidence type="ECO:0000256" key="2">
    <source>
        <dbReference type="ARBA" id="ARBA00023054"/>
    </source>
</evidence>
<accession>A0ABR3GDB1</accession>